<evidence type="ECO:0000256" key="1">
    <source>
        <dbReference type="SAM" id="Phobius"/>
    </source>
</evidence>
<reference evidence="2 3" key="1">
    <citation type="journal article" date="2019" name="Commun. Biol.">
        <title>The bagworm genome reveals a unique fibroin gene that provides high tensile strength.</title>
        <authorList>
            <person name="Kono N."/>
            <person name="Nakamura H."/>
            <person name="Ohtoshi R."/>
            <person name="Tomita M."/>
            <person name="Numata K."/>
            <person name="Arakawa K."/>
        </authorList>
    </citation>
    <scope>NUCLEOTIDE SEQUENCE [LARGE SCALE GENOMIC DNA]</scope>
</reference>
<dbReference type="Proteomes" id="UP000299102">
    <property type="component" value="Unassembled WGS sequence"/>
</dbReference>
<name>A0A4C1XGH1_EUMVA</name>
<evidence type="ECO:0000313" key="3">
    <source>
        <dbReference type="Proteomes" id="UP000299102"/>
    </source>
</evidence>
<keyword evidence="1" id="KW-1133">Transmembrane helix</keyword>
<sequence>MVRRISVSCSSSHVFGPSVSAVERSGLLAVLAFVWRSDCRRHLVVVPPSVALSAAAGGLSWALTWATLLASPSPEAARGLYPLGWSANSSGEGRREIVPSSAFFFVFPHRGFHLYQRSFGSARMGSSVIGRPGVTDVTVGTAAGGQADRRGTTAATRFLHRISALLLMLMLGASGGGGILLLADVPPSKTGHRLSLAGCGPWQLAQVVGLEVWCSPPQCDPHRGARTSEVGDS</sequence>
<protein>
    <submittedName>
        <fullName evidence="2">Uncharacterized protein</fullName>
    </submittedName>
</protein>
<gene>
    <name evidence="2" type="ORF">EVAR_87413_1</name>
</gene>
<feature type="transmembrane region" description="Helical" evidence="1">
    <location>
        <begin position="158"/>
        <end position="183"/>
    </location>
</feature>
<keyword evidence="1" id="KW-0812">Transmembrane</keyword>
<evidence type="ECO:0000313" key="2">
    <source>
        <dbReference type="EMBL" id="GBP63041.1"/>
    </source>
</evidence>
<keyword evidence="3" id="KW-1185">Reference proteome</keyword>
<dbReference type="EMBL" id="BGZK01000857">
    <property type="protein sequence ID" value="GBP63041.1"/>
    <property type="molecule type" value="Genomic_DNA"/>
</dbReference>
<comment type="caution">
    <text evidence="2">The sequence shown here is derived from an EMBL/GenBank/DDBJ whole genome shotgun (WGS) entry which is preliminary data.</text>
</comment>
<organism evidence="2 3">
    <name type="scientific">Eumeta variegata</name>
    <name type="common">Bagworm moth</name>
    <name type="synonym">Eumeta japonica</name>
    <dbReference type="NCBI Taxonomy" id="151549"/>
    <lineage>
        <taxon>Eukaryota</taxon>
        <taxon>Metazoa</taxon>
        <taxon>Ecdysozoa</taxon>
        <taxon>Arthropoda</taxon>
        <taxon>Hexapoda</taxon>
        <taxon>Insecta</taxon>
        <taxon>Pterygota</taxon>
        <taxon>Neoptera</taxon>
        <taxon>Endopterygota</taxon>
        <taxon>Lepidoptera</taxon>
        <taxon>Glossata</taxon>
        <taxon>Ditrysia</taxon>
        <taxon>Tineoidea</taxon>
        <taxon>Psychidae</taxon>
        <taxon>Oiketicinae</taxon>
        <taxon>Eumeta</taxon>
    </lineage>
</organism>
<accession>A0A4C1XGH1</accession>
<dbReference type="AlphaFoldDB" id="A0A4C1XGH1"/>
<proteinExistence type="predicted"/>
<keyword evidence="1" id="KW-0472">Membrane</keyword>
<feature type="transmembrane region" description="Helical" evidence="1">
    <location>
        <begin position="45"/>
        <end position="70"/>
    </location>
</feature>